<protein>
    <submittedName>
        <fullName evidence="1">Uncharacterized protein</fullName>
    </submittedName>
</protein>
<dbReference type="Proteomes" id="UP000054270">
    <property type="component" value="Unassembled WGS sequence"/>
</dbReference>
<sequence length="262" mass="28549">MPGNTELSSARGRRRCRFLSRLSTSATPAAEAPRAQRHALESGAGDLIGGDGGWRRAHLEWSPLNRPPRALANVVIVVEEEGVVRAAWAANSRMAIFRTDRLQSLHLMPLMSPAPALGIRAAPTRPACPWPASTPMSLHRCPGHDDIVPCSVPHPAQTACAASCPPCLNIHYNGRSRTALVSQSSMHRTRSSLFCLHHVRLYVRPSPTSRGLDCIQLRSPLYAAVLTASPISGAYCTLFTAQALKHRMRLPTRLHPAHTTHQ</sequence>
<gene>
    <name evidence="1" type="ORF">HYPSUDRAFT_207645</name>
</gene>
<reference evidence="2" key="1">
    <citation type="submission" date="2014-04" db="EMBL/GenBank/DDBJ databases">
        <title>Evolutionary Origins and Diversification of the Mycorrhizal Mutualists.</title>
        <authorList>
            <consortium name="DOE Joint Genome Institute"/>
            <consortium name="Mycorrhizal Genomics Consortium"/>
            <person name="Kohler A."/>
            <person name="Kuo A."/>
            <person name="Nagy L.G."/>
            <person name="Floudas D."/>
            <person name="Copeland A."/>
            <person name="Barry K.W."/>
            <person name="Cichocki N."/>
            <person name="Veneault-Fourrey C."/>
            <person name="LaButti K."/>
            <person name="Lindquist E.A."/>
            <person name="Lipzen A."/>
            <person name="Lundell T."/>
            <person name="Morin E."/>
            <person name="Murat C."/>
            <person name="Riley R."/>
            <person name="Ohm R."/>
            <person name="Sun H."/>
            <person name="Tunlid A."/>
            <person name="Henrissat B."/>
            <person name="Grigoriev I.V."/>
            <person name="Hibbett D.S."/>
            <person name="Martin F."/>
        </authorList>
    </citation>
    <scope>NUCLEOTIDE SEQUENCE [LARGE SCALE GENOMIC DNA]</scope>
    <source>
        <strain evidence="2">FD-334 SS-4</strain>
    </source>
</reference>
<proteinExistence type="predicted"/>
<accession>A0A0D2P5M1</accession>
<name>A0A0D2P5M1_HYPSF</name>
<organism evidence="1 2">
    <name type="scientific">Hypholoma sublateritium (strain FD-334 SS-4)</name>
    <dbReference type="NCBI Taxonomy" id="945553"/>
    <lineage>
        <taxon>Eukaryota</taxon>
        <taxon>Fungi</taxon>
        <taxon>Dikarya</taxon>
        <taxon>Basidiomycota</taxon>
        <taxon>Agaricomycotina</taxon>
        <taxon>Agaricomycetes</taxon>
        <taxon>Agaricomycetidae</taxon>
        <taxon>Agaricales</taxon>
        <taxon>Agaricineae</taxon>
        <taxon>Strophariaceae</taxon>
        <taxon>Hypholoma</taxon>
    </lineage>
</organism>
<dbReference type="EMBL" id="KN817637">
    <property type="protein sequence ID" value="KJA15715.1"/>
    <property type="molecule type" value="Genomic_DNA"/>
</dbReference>
<evidence type="ECO:0000313" key="1">
    <source>
        <dbReference type="EMBL" id="KJA15715.1"/>
    </source>
</evidence>
<dbReference type="AlphaFoldDB" id="A0A0D2P5M1"/>
<keyword evidence="2" id="KW-1185">Reference proteome</keyword>
<evidence type="ECO:0000313" key="2">
    <source>
        <dbReference type="Proteomes" id="UP000054270"/>
    </source>
</evidence>